<dbReference type="EMBL" id="CP072643">
    <property type="protein sequence ID" value="QUV95644.1"/>
    <property type="molecule type" value="Genomic_DNA"/>
</dbReference>
<evidence type="ECO:0000313" key="2">
    <source>
        <dbReference type="EMBL" id="QUV95644.1"/>
    </source>
</evidence>
<sequence length="65" mass="7842">MTHKKPFLPEKMCPVCRRPFRWRKKWRNTWEQVIYCSQACAGRKRPEGLSSSAAKRKDQRSKRGY</sequence>
<gene>
    <name evidence="2" type="ORF">J8C05_12510</name>
</gene>
<evidence type="ECO:0000313" key="3">
    <source>
        <dbReference type="Proteomes" id="UP000677668"/>
    </source>
</evidence>
<feature type="region of interest" description="Disordered" evidence="1">
    <location>
        <begin position="42"/>
        <end position="65"/>
    </location>
</feature>
<keyword evidence="3" id="KW-1185">Reference proteome</keyword>
<dbReference type="PANTHER" id="PTHR37463">
    <property type="entry name" value="GSL3115 PROTEIN"/>
    <property type="match status" value="1"/>
</dbReference>
<protein>
    <submittedName>
        <fullName evidence="2">DUF2256 domain-containing protein</fullName>
    </submittedName>
</protein>
<dbReference type="Proteomes" id="UP000677668">
    <property type="component" value="Chromosome 2"/>
</dbReference>
<evidence type="ECO:0000256" key="1">
    <source>
        <dbReference type="SAM" id="MobiDB-lite"/>
    </source>
</evidence>
<name>A0ABX8B3Z9_9BACT</name>
<proteinExistence type="predicted"/>
<dbReference type="RefSeq" id="WP_211423860.1">
    <property type="nucleotide sequence ID" value="NZ_CP072643.1"/>
</dbReference>
<dbReference type="InterPro" id="IPR017136">
    <property type="entry name" value="UCP037205"/>
</dbReference>
<accession>A0ABX8B3Z9</accession>
<dbReference type="PANTHER" id="PTHR37463:SF1">
    <property type="entry name" value="DUF2256 DOMAIN-CONTAINING PROTEIN"/>
    <property type="match status" value="1"/>
</dbReference>
<dbReference type="Pfam" id="PF10013">
    <property type="entry name" value="DUF2256"/>
    <property type="match status" value="1"/>
</dbReference>
<organism evidence="2 3">
    <name type="scientific">Chloracidobacterium sp. N</name>
    <dbReference type="NCBI Taxonomy" id="2821540"/>
    <lineage>
        <taxon>Bacteria</taxon>
        <taxon>Pseudomonadati</taxon>
        <taxon>Acidobacteriota</taxon>
        <taxon>Terriglobia</taxon>
        <taxon>Terriglobales</taxon>
        <taxon>Acidobacteriaceae</taxon>
        <taxon>Chloracidobacterium</taxon>
        <taxon>Chloracidobacterium aggregatum</taxon>
    </lineage>
</organism>
<reference evidence="2 3" key="1">
    <citation type="submission" date="2021-03" db="EMBL/GenBank/DDBJ databases">
        <title>Genomic and phenotypic characterization of Chloracidobacterium isolates provides evidence for multiple species.</title>
        <authorList>
            <person name="Saini M.K."/>
            <person name="Costas A.M.G."/>
            <person name="Tank M."/>
            <person name="Bryant D.A."/>
        </authorList>
    </citation>
    <scope>NUCLEOTIDE SEQUENCE [LARGE SCALE GENOMIC DNA]</scope>
    <source>
        <strain evidence="2 3">N</strain>
    </source>
</reference>